<keyword evidence="2" id="KW-1185">Reference proteome</keyword>
<name>A0ACA9YDJ1_9ASCO</name>
<proteinExistence type="predicted"/>
<sequence>MVPRVINTTIKLNETESQIRDLLMEFCDYHNQKNESSQLVLRITGGWVRDKLLGDESNDLDIAINTLSGEDFVTKLTDYLNENHPNLSLKAIHTIKKNPAKSKHLETCTAKIYGLDIDFVNLRSEKYTVDSRIPIIEYGTAEEDALRRDATLNALFYNLNEKKIEDFTGKGINDLKEGILRTPLTPLQTFLDDPLRVLRLIRFASRYNFTIDNNTLNAMKNSEIKSSLLHKISRERIGVELEKILKSNNPEYGLKLLNYVSISESVFNLDTVKQEIMKLDNSINFQYENLLSPKISTSTTIFPTLRNIVKSSNLSMSKIFSNVSPKVFWLSIILSPFQTFPIENAQPKILNDYYVPRFVVREGLRFGKNDYDQISKVLMELSRSKEILLKVLNDDIKRSQFGLYLREFGDFVDVNLAVNCFDDILTELNLQFPVEQPTPDEDLITNSNMIQTVESNIQKYNTICDKIHQFDLSEVNKLKPIIDGKTISKSLNKKPGPWIAQITQEVLIWQLDNPHGTQEECLEFIKTLI</sequence>
<dbReference type="Proteomes" id="UP001152531">
    <property type="component" value="Unassembled WGS sequence"/>
</dbReference>
<evidence type="ECO:0000313" key="1">
    <source>
        <dbReference type="EMBL" id="CAH6722531.1"/>
    </source>
</evidence>
<accession>A0ACA9YDJ1</accession>
<organism evidence="1 2">
    <name type="scientific">[Candida] jaroonii</name>
    <dbReference type="NCBI Taxonomy" id="467808"/>
    <lineage>
        <taxon>Eukaryota</taxon>
        <taxon>Fungi</taxon>
        <taxon>Dikarya</taxon>
        <taxon>Ascomycota</taxon>
        <taxon>Saccharomycotina</taxon>
        <taxon>Pichiomycetes</taxon>
        <taxon>Debaryomycetaceae</taxon>
        <taxon>Yamadazyma</taxon>
    </lineage>
</organism>
<comment type="caution">
    <text evidence="1">The sequence shown here is derived from an EMBL/GenBank/DDBJ whole genome shotgun (WGS) entry which is preliminary data.</text>
</comment>
<reference evidence="1" key="1">
    <citation type="submission" date="2022-06" db="EMBL/GenBank/DDBJ databases">
        <authorList>
            <person name="Legras J.-L."/>
            <person name="Devillers H."/>
            <person name="Grondin C."/>
        </authorList>
    </citation>
    <scope>NUCLEOTIDE SEQUENCE</scope>
    <source>
        <strain evidence="1">CLIB 1444</strain>
    </source>
</reference>
<protein>
    <submittedName>
        <fullName evidence="1">CCA tRNA nucleotidyltransferase, mitochondrial</fullName>
    </submittedName>
</protein>
<evidence type="ECO:0000313" key="2">
    <source>
        <dbReference type="Proteomes" id="UP001152531"/>
    </source>
</evidence>
<gene>
    <name evidence="1" type="ORF">CLIB1444_10S00518</name>
</gene>
<dbReference type="EMBL" id="CALSDN010000010">
    <property type="protein sequence ID" value="CAH6722531.1"/>
    <property type="molecule type" value="Genomic_DNA"/>
</dbReference>